<comment type="caution">
    <text evidence="3">The sequence shown here is derived from an EMBL/GenBank/DDBJ whole genome shotgun (WGS) entry which is preliminary data.</text>
</comment>
<dbReference type="InterPro" id="IPR000160">
    <property type="entry name" value="GGDEF_dom"/>
</dbReference>
<name>R7RRP2_9CLOT</name>
<dbReference type="OrthoDB" id="9762141at2"/>
<proteinExistence type="predicted"/>
<dbReference type="AlphaFoldDB" id="R7RRP2"/>
<dbReference type="PANTHER" id="PTHR33121:SF71">
    <property type="entry name" value="OXYGEN SENSOR PROTEIN DOSP"/>
    <property type="match status" value="1"/>
</dbReference>
<dbReference type="SUPFAM" id="SSF141868">
    <property type="entry name" value="EAL domain-like"/>
    <property type="match status" value="1"/>
</dbReference>
<evidence type="ECO:0000259" key="2">
    <source>
        <dbReference type="PROSITE" id="PS50887"/>
    </source>
</evidence>
<dbReference type="InterPro" id="IPR050706">
    <property type="entry name" value="Cyclic-di-GMP_PDE-like"/>
</dbReference>
<dbReference type="InterPro" id="IPR029787">
    <property type="entry name" value="Nucleotide_cyclase"/>
</dbReference>
<keyword evidence="4" id="KW-1185">Reference proteome</keyword>
<dbReference type="NCBIfam" id="TIGR00254">
    <property type="entry name" value="GGDEF"/>
    <property type="match status" value="1"/>
</dbReference>
<dbReference type="Pfam" id="PF00563">
    <property type="entry name" value="EAL"/>
    <property type="match status" value="1"/>
</dbReference>
<dbReference type="Pfam" id="PF00990">
    <property type="entry name" value="GGDEF"/>
    <property type="match status" value="1"/>
</dbReference>
<dbReference type="eggNOG" id="COG5001">
    <property type="taxonomic scope" value="Bacteria"/>
</dbReference>
<dbReference type="SUPFAM" id="SSF55073">
    <property type="entry name" value="Nucleotide cyclase"/>
    <property type="match status" value="1"/>
</dbReference>
<gene>
    <name evidence="3" type="ORF">TCEL_00770</name>
</gene>
<evidence type="ECO:0000313" key="4">
    <source>
        <dbReference type="Proteomes" id="UP000014923"/>
    </source>
</evidence>
<dbReference type="Gene3D" id="3.20.20.450">
    <property type="entry name" value="EAL domain"/>
    <property type="match status" value="1"/>
</dbReference>
<evidence type="ECO:0000259" key="1">
    <source>
        <dbReference type="PROSITE" id="PS50883"/>
    </source>
</evidence>
<evidence type="ECO:0000313" key="3">
    <source>
        <dbReference type="EMBL" id="CDF58724.1"/>
    </source>
</evidence>
<dbReference type="Gene3D" id="3.30.70.270">
    <property type="match status" value="1"/>
</dbReference>
<dbReference type="Proteomes" id="UP000014923">
    <property type="component" value="Unassembled WGS sequence"/>
</dbReference>
<dbReference type="HOGENOM" id="CLU_000445_70_50_9"/>
<dbReference type="PROSITE" id="PS50883">
    <property type="entry name" value="EAL"/>
    <property type="match status" value="1"/>
</dbReference>
<protein>
    <submittedName>
        <fullName evidence="3">Diguanylate cyclase/phosphodiesterase (GGDEF &amp; EAL domains) with PAS/PAC sensor(S)</fullName>
    </submittedName>
</protein>
<dbReference type="GO" id="GO:0071111">
    <property type="term" value="F:cyclic-guanylate-specific phosphodiesterase activity"/>
    <property type="evidence" value="ECO:0007669"/>
    <property type="project" value="InterPro"/>
</dbReference>
<reference evidence="3" key="1">
    <citation type="submission" date="2013-03" db="EMBL/GenBank/DDBJ databases">
        <title>Draft genome sequence of the hydrogen-ethanol-producing anaerobic alkalithermophilic Caloramator celere.</title>
        <authorList>
            <person name="Ciranna A."/>
            <person name="Larjo A."/>
            <person name="Kivisto A."/>
            <person name="Santala V."/>
            <person name="Roos C."/>
            <person name="Karp M."/>
        </authorList>
    </citation>
    <scope>NUCLEOTIDE SEQUENCE [LARGE SCALE GENOMIC DNA]</scope>
    <source>
        <strain evidence="3">DSM 8682</strain>
    </source>
</reference>
<dbReference type="SMART" id="SM00052">
    <property type="entry name" value="EAL"/>
    <property type="match status" value="1"/>
</dbReference>
<dbReference type="CDD" id="cd01948">
    <property type="entry name" value="EAL"/>
    <property type="match status" value="1"/>
</dbReference>
<dbReference type="InterPro" id="IPR035919">
    <property type="entry name" value="EAL_sf"/>
</dbReference>
<dbReference type="PANTHER" id="PTHR33121">
    <property type="entry name" value="CYCLIC DI-GMP PHOSPHODIESTERASE PDEF"/>
    <property type="match status" value="1"/>
</dbReference>
<feature type="domain" description="EAL" evidence="1">
    <location>
        <begin position="92"/>
        <end position="342"/>
    </location>
</feature>
<accession>R7RRP2</accession>
<dbReference type="InterPro" id="IPR001633">
    <property type="entry name" value="EAL_dom"/>
</dbReference>
<feature type="domain" description="GGDEF" evidence="2">
    <location>
        <begin position="1"/>
        <end position="83"/>
    </location>
</feature>
<dbReference type="EMBL" id="CAVN010000098">
    <property type="protein sequence ID" value="CDF58724.1"/>
    <property type="molecule type" value="Genomic_DNA"/>
</dbReference>
<sequence length="343" mass="39491">MGGDEFIATYNCINEIKIEVLVKEIKNRIIDYTRSRGINISTSIGIALYPKDGTLIEELLMKADMAMYEAKGRGKNTYFYFNVKMQDAIKERTYIENKLIESLKYNNFEILYQPIYDIKTEKIASFEALLRIKDFNISPAKFIPIAEKSNLIVDIGNWVIKNVVLKIKEWIDLGIDVKPVSINISVKQFVDGTFLNILKEYINKFNIPTNLIQLEITEGLLLEKNDYTIQKLKTLKELGITIILDDFGTGYSSLSYLTYIPVDKIKLDKSLNDKFLKRESIETIKNIIGLIKSLNLLVTAEGIENREQVEILKEIGCDYVQGYVYSKPIDSERLSILLKEYNK</sequence>
<dbReference type="InterPro" id="IPR043128">
    <property type="entry name" value="Rev_trsase/Diguanyl_cyclase"/>
</dbReference>
<dbReference type="PROSITE" id="PS50887">
    <property type="entry name" value="GGDEF"/>
    <property type="match status" value="1"/>
</dbReference>
<organism evidence="3 4">
    <name type="scientific">Thermobrachium celere DSM 8682</name>
    <dbReference type="NCBI Taxonomy" id="941824"/>
    <lineage>
        <taxon>Bacteria</taxon>
        <taxon>Bacillati</taxon>
        <taxon>Bacillota</taxon>
        <taxon>Clostridia</taxon>
        <taxon>Eubacteriales</taxon>
        <taxon>Clostridiaceae</taxon>
        <taxon>Thermobrachium</taxon>
    </lineage>
</organism>